<evidence type="ECO:0000256" key="10">
    <source>
        <dbReference type="SAM" id="MobiDB-lite"/>
    </source>
</evidence>
<keyword evidence="13" id="KW-1185">Reference proteome</keyword>
<dbReference type="PRINTS" id="PR00619">
    <property type="entry name" value="GATAZNFINGER"/>
</dbReference>
<evidence type="ECO:0000256" key="7">
    <source>
        <dbReference type="ARBA" id="ARBA00023163"/>
    </source>
</evidence>
<feature type="compositionally biased region" description="Polar residues" evidence="10">
    <location>
        <begin position="453"/>
        <end position="464"/>
    </location>
</feature>
<feature type="compositionally biased region" description="Polar residues" evidence="10">
    <location>
        <begin position="10"/>
        <end position="20"/>
    </location>
</feature>
<feature type="compositionally biased region" description="Polar residues" evidence="10">
    <location>
        <begin position="162"/>
        <end position="173"/>
    </location>
</feature>
<keyword evidence="5" id="KW-0862">Zinc</keyword>
<evidence type="ECO:0000256" key="1">
    <source>
        <dbReference type="ARBA" id="ARBA00004123"/>
    </source>
</evidence>
<dbReference type="GO" id="GO:0045944">
    <property type="term" value="P:positive regulation of transcription by RNA polymerase II"/>
    <property type="evidence" value="ECO:0007669"/>
    <property type="project" value="TreeGrafter"/>
</dbReference>
<dbReference type="PROSITE" id="PS00344">
    <property type="entry name" value="GATA_ZN_FINGER_1"/>
    <property type="match status" value="2"/>
</dbReference>
<keyword evidence="7" id="KW-0804">Transcription</keyword>
<feature type="region of interest" description="Disordered" evidence="10">
    <location>
        <begin position="320"/>
        <end position="479"/>
    </location>
</feature>
<feature type="compositionally biased region" description="Basic and acidic residues" evidence="10">
    <location>
        <begin position="469"/>
        <end position="479"/>
    </location>
</feature>
<sequence length="504" mass="53164">MVGSSGSGGTSLAPTPTHPHQLSREPSKEDVEMAEQLSQLNQAHESNTPRIASPPQSQQPATPQPAPSSEIYHSLEDTLAVRKSEQPEQAPTPATTASLPPKSVHGGNAPITGQVCSNCGTTRTPLWRRSPAGETICNACGLYLKARNQSRPTNLKRNISAHPTASVQQSPAPGQSHDRGASPGNAAVSPRAATYVAADHAAAGTCPGGGRCNGMGGQQGCNGCPAFNNRVSKTAQFALAQANTTSTPTDATRTEGAGQPTATSVIPACQNCGTTVTPLWRRDEAGHTICNACGLYYKLHGSHRPVEMKKQEIKRRKRIVPAEPGTVVPQAPPSMASNSPPQRATQTPVLEQSASPASTTAIETSEVAYPPYPRAPPPVDFTSYYSNGPITSHPARTLTPSTKPAPSPRKRSLSATLDPDETPSGPVNPVPHRPNAISSILNPAGAQDANIDPSLSSMSRQSIGPSPGAREDKAARKERLRQEAEFMRQELARRERELQALDED</sequence>
<feature type="region of interest" description="Disordered" evidence="10">
    <location>
        <begin position="1"/>
        <end position="119"/>
    </location>
</feature>
<dbReference type="OrthoDB" id="515401at2759"/>
<dbReference type="RefSeq" id="XP_033675991.1">
    <property type="nucleotide sequence ID" value="XM_033824465.1"/>
</dbReference>
<comment type="subcellular location">
    <subcellularLocation>
        <location evidence="1">Nucleus</location>
    </subcellularLocation>
</comment>
<keyword evidence="8" id="KW-0539">Nucleus</keyword>
<keyword evidence="2" id="KW-0479">Metal-binding</keyword>
<dbReference type="InterPro" id="IPR039355">
    <property type="entry name" value="Transcription_factor_GATA"/>
</dbReference>
<dbReference type="EMBL" id="ML987214">
    <property type="protein sequence ID" value="KAF2240987.1"/>
    <property type="molecule type" value="Genomic_DNA"/>
</dbReference>
<feature type="compositionally biased region" description="Basic and acidic residues" evidence="10">
    <location>
        <begin position="22"/>
        <end position="31"/>
    </location>
</feature>
<evidence type="ECO:0000256" key="5">
    <source>
        <dbReference type="ARBA" id="ARBA00022833"/>
    </source>
</evidence>
<feature type="compositionally biased region" description="Polar residues" evidence="10">
    <location>
        <begin position="36"/>
        <end position="50"/>
    </location>
</feature>
<dbReference type="Proteomes" id="UP000800094">
    <property type="component" value="Unassembled WGS sequence"/>
</dbReference>
<dbReference type="AlphaFoldDB" id="A0A6A6HSL2"/>
<dbReference type="PANTHER" id="PTHR10071">
    <property type="entry name" value="TRANSCRIPTION FACTOR GATA FAMILY MEMBER"/>
    <property type="match status" value="1"/>
</dbReference>
<feature type="compositionally biased region" description="Low complexity" evidence="10">
    <location>
        <begin position="91"/>
        <end position="101"/>
    </location>
</feature>
<feature type="region of interest" description="Disordered" evidence="10">
    <location>
        <begin position="162"/>
        <end position="187"/>
    </location>
</feature>
<accession>A0A6A6HSL2</accession>
<dbReference type="PANTHER" id="PTHR10071:SF335">
    <property type="entry name" value="IRON-SENSING TRANSCRIPTIONAL REPRESSOR-RELATED"/>
    <property type="match status" value="1"/>
</dbReference>
<dbReference type="SUPFAM" id="SSF57716">
    <property type="entry name" value="Glucocorticoid receptor-like (DNA-binding domain)"/>
    <property type="match status" value="2"/>
</dbReference>
<dbReference type="CDD" id="cd00202">
    <property type="entry name" value="ZnF_GATA"/>
    <property type="match status" value="2"/>
</dbReference>
<evidence type="ECO:0000256" key="2">
    <source>
        <dbReference type="ARBA" id="ARBA00022723"/>
    </source>
</evidence>
<dbReference type="GO" id="GO:0008270">
    <property type="term" value="F:zinc ion binding"/>
    <property type="evidence" value="ECO:0007669"/>
    <property type="project" value="UniProtKB-KW"/>
</dbReference>
<keyword evidence="3" id="KW-0677">Repeat</keyword>
<evidence type="ECO:0000256" key="8">
    <source>
        <dbReference type="ARBA" id="ARBA00023242"/>
    </source>
</evidence>
<dbReference type="GO" id="GO:0034757">
    <property type="term" value="P:negative regulation of iron ion transport"/>
    <property type="evidence" value="ECO:0007669"/>
    <property type="project" value="UniProtKB-ARBA"/>
</dbReference>
<feature type="domain" description="GATA-type" evidence="11">
    <location>
        <begin position="269"/>
        <end position="316"/>
    </location>
</feature>
<name>A0A6A6HSL2_9PLEO</name>
<keyword evidence="6" id="KW-0805">Transcription regulation</keyword>
<feature type="compositionally biased region" description="Pro residues" evidence="10">
    <location>
        <begin position="370"/>
        <end position="379"/>
    </location>
</feature>
<organism evidence="12 13">
    <name type="scientific">Trematosphaeria pertusa</name>
    <dbReference type="NCBI Taxonomy" id="390896"/>
    <lineage>
        <taxon>Eukaryota</taxon>
        <taxon>Fungi</taxon>
        <taxon>Dikarya</taxon>
        <taxon>Ascomycota</taxon>
        <taxon>Pezizomycotina</taxon>
        <taxon>Dothideomycetes</taxon>
        <taxon>Pleosporomycetidae</taxon>
        <taxon>Pleosporales</taxon>
        <taxon>Massarineae</taxon>
        <taxon>Trematosphaeriaceae</taxon>
        <taxon>Trematosphaeria</taxon>
    </lineage>
</organism>
<dbReference type="GO" id="GO:0005634">
    <property type="term" value="C:nucleus"/>
    <property type="evidence" value="ECO:0007669"/>
    <property type="project" value="UniProtKB-SubCell"/>
</dbReference>
<dbReference type="GeneID" id="54577795"/>
<keyword evidence="4 9" id="KW-0863">Zinc-finger</keyword>
<dbReference type="GO" id="GO:0000978">
    <property type="term" value="F:RNA polymerase II cis-regulatory region sequence-specific DNA binding"/>
    <property type="evidence" value="ECO:0007669"/>
    <property type="project" value="TreeGrafter"/>
</dbReference>
<dbReference type="Gene3D" id="3.30.50.10">
    <property type="entry name" value="Erythroid Transcription Factor GATA-1, subunit A"/>
    <property type="match status" value="2"/>
</dbReference>
<dbReference type="GO" id="GO:0000981">
    <property type="term" value="F:DNA-binding transcription factor activity, RNA polymerase II-specific"/>
    <property type="evidence" value="ECO:0007669"/>
    <property type="project" value="TreeGrafter"/>
</dbReference>
<dbReference type="FunFam" id="3.30.50.10:FF:000039">
    <property type="entry name" value="Siderophore transcription factor SreA"/>
    <property type="match status" value="1"/>
</dbReference>
<evidence type="ECO:0000256" key="9">
    <source>
        <dbReference type="PROSITE-ProRule" id="PRU00094"/>
    </source>
</evidence>
<dbReference type="GO" id="GO:0000122">
    <property type="term" value="P:negative regulation of transcription by RNA polymerase II"/>
    <property type="evidence" value="ECO:0007669"/>
    <property type="project" value="TreeGrafter"/>
</dbReference>
<dbReference type="FunFam" id="3.30.50.10:FF:000007">
    <property type="entry name" value="Nitrogen regulatory AreA, N-terminal"/>
    <property type="match status" value="1"/>
</dbReference>
<dbReference type="Pfam" id="PF00320">
    <property type="entry name" value="GATA"/>
    <property type="match status" value="2"/>
</dbReference>
<gene>
    <name evidence="12" type="ORF">BU26DRAFT_441569</name>
</gene>
<feature type="domain" description="GATA-type" evidence="11">
    <location>
        <begin position="110"/>
        <end position="163"/>
    </location>
</feature>
<evidence type="ECO:0000256" key="3">
    <source>
        <dbReference type="ARBA" id="ARBA00022737"/>
    </source>
</evidence>
<evidence type="ECO:0000313" key="13">
    <source>
        <dbReference type="Proteomes" id="UP000800094"/>
    </source>
</evidence>
<reference evidence="12" key="1">
    <citation type="journal article" date="2020" name="Stud. Mycol.">
        <title>101 Dothideomycetes genomes: a test case for predicting lifestyles and emergence of pathogens.</title>
        <authorList>
            <person name="Haridas S."/>
            <person name="Albert R."/>
            <person name="Binder M."/>
            <person name="Bloem J."/>
            <person name="Labutti K."/>
            <person name="Salamov A."/>
            <person name="Andreopoulos B."/>
            <person name="Baker S."/>
            <person name="Barry K."/>
            <person name="Bills G."/>
            <person name="Bluhm B."/>
            <person name="Cannon C."/>
            <person name="Castanera R."/>
            <person name="Culley D."/>
            <person name="Daum C."/>
            <person name="Ezra D."/>
            <person name="Gonzalez J."/>
            <person name="Henrissat B."/>
            <person name="Kuo A."/>
            <person name="Liang C."/>
            <person name="Lipzen A."/>
            <person name="Lutzoni F."/>
            <person name="Magnuson J."/>
            <person name="Mondo S."/>
            <person name="Nolan M."/>
            <person name="Ohm R."/>
            <person name="Pangilinan J."/>
            <person name="Park H.-J."/>
            <person name="Ramirez L."/>
            <person name="Alfaro M."/>
            <person name="Sun H."/>
            <person name="Tritt A."/>
            <person name="Yoshinaga Y."/>
            <person name="Zwiers L.-H."/>
            <person name="Turgeon B."/>
            <person name="Goodwin S."/>
            <person name="Spatafora J."/>
            <person name="Crous P."/>
            <person name="Grigoriev I."/>
        </authorList>
    </citation>
    <scope>NUCLEOTIDE SEQUENCE</scope>
    <source>
        <strain evidence="12">CBS 122368</strain>
    </source>
</reference>
<evidence type="ECO:0000259" key="11">
    <source>
        <dbReference type="PROSITE" id="PS50114"/>
    </source>
</evidence>
<dbReference type="InterPro" id="IPR013088">
    <property type="entry name" value="Znf_NHR/GATA"/>
</dbReference>
<evidence type="ECO:0000313" key="12">
    <source>
        <dbReference type="EMBL" id="KAF2240987.1"/>
    </source>
</evidence>
<feature type="compositionally biased region" description="Basic and acidic residues" evidence="10">
    <location>
        <begin position="73"/>
        <end position="86"/>
    </location>
</feature>
<dbReference type="PROSITE" id="PS50114">
    <property type="entry name" value="GATA_ZN_FINGER_2"/>
    <property type="match status" value="2"/>
</dbReference>
<protein>
    <recommendedName>
        <fullName evidence="11">GATA-type domain-containing protein</fullName>
    </recommendedName>
</protein>
<proteinExistence type="predicted"/>
<feature type="compositionally biased region" description="Polar residues" evidence="10">
    <location>
        <begin position="335"/>
        <end position="363"/>
    </location>
</feature>
<dbReference type="InterPro" id="IPR000679">
    <property type="entry name" value="Znf_GATA"/>
</dbReference>
<dbReference type="SMART" id="SM00401">
    <property type="entry name" value="ZnF_GATA"/>
    <property type="match status" value="2"/>
</dbReference>
<evidence type="ECO:0000256" key="6">
    <source>
        <dbReference type="ARBA" id="ARBA00023015"/>
    </source>
</evidence>
<evidence type="ECO:0000256" key="4">
    <source>
        <dbReference type="ARBA" id="ARBA00022771"/>
    </source>
</evidence>
<dbReference type="GO" id="GO:0006879">
    <property type="term" value="P:intracellular iron ion homeostasis"/>
    <property type="evidence" value="ECO:0007669"/>
    <property type="project" value="UniProtKB-ARBA"/>
</dbReference>